<dbReference type="PANTHER" id="PTHR43459">
    <property type="entry name" value="ENOYL-COA HYDRATASE"/>
    <property type="match status" value="1"/>
</dbReference>
<dbReference type="Pfam" id="PF00378">
    <property type="entry name" value="ECH_1"/>
    <property type="match status" value="1"/>
</dbReference>
<dbReference type="SUPFAM" id="SSF52096">
    <property type="entry name" value="ClpP/crotonase"/>
    <property type="match status" value="1"/>
</dbReference>
<proteinExistence type="predicted"/>
<dbReference type="InterPro" id="IPR001753">
    <property type="entry name" value="Enoyl-CoA_hydra/iso"/>
</dbReference>
<keyword evidence="2" id="KW-1185">Reference proteome</keyword>
<organism evidence="1 2">
    <name type="scientific">Dyadobacter subterraneus</name>
    <dbReference type="NCBI Taxonomy" id="2773304"/>
    <lineage>
        <taxon>Bacteria</taxon>
        <taxon>Pseudomonadati</taxon>
        <taxon>Bacteroidota</taxon>
        <taxon>Cytophagia</taxon>
        <taxon>Cytophagales</taxon>
        <taxon>Spirosomataceae</taxon>
        <taxon>Dyadobacter</taxon>
    </lineage>
</organism>
<sequence length="284" mass="31522">MNNQTAYPHLEKKVLLITKHSPAFWRVTLDNPPINLMGPDMISGLQLLMDQIEADKELKVIVFDSANKEYFVSHFDVLRGAEVPMVSGKLGVQQWVDVSNRLHNSGVISIASVRGRVRGIGSEFILACDMRFASKQKAIFGHLEVGMGLMPGGGATEYLPLRAGYARALEIAVSSDDYTAETAELYGWINRAFDDVELDGFVNNLAARIAGFEMAALQATKATILQRSGGGPGPFEIMESTRKFFDLYQRPESQRRLEKLMDMGFQQDSDTELRLGHYLGTLAE</sequence>
<dbReference type="Proteomes" id="UP000634134">
    <property type="component" value="Unassembled WGS sequence"/>
</dbReference>
<evidence type="ECO:0000313" key="2">
    <source>
        <dbReference type="Proteomes" id="UP000634134"/>
    </source>
</evidence>
<dbReference type="Gene3D" id="3.90.226.10">
    <property type="entry name" value="2-enoyl-CoA Hydratase, Chain A, domain 1"/>
    <property type="match status" value="1"/>
</dbReference>
<dbReference type="InterPro" id="IPR029045">
    <property type="entry name" value="ClpP/crotonase-like_dom_sf"/>
</dbReference>
<dbReference type="RefSeq" id="WP_194120164.1">
    <property type="nucleotide sequence ID" value="NZ_JACYGY010000001.1"/>
</dbReference>
<evidence type="ECO:0000313" key="1">
    <source>
        <dbReference type="EMBL" id="MBE9461921.1"/>
    </source>
</evidence>
<accession>A0ABR9W8W5</accession>
<reference evidence="2" key="1">
    <citation type="submission" date="2023-07" db="EMBL/GenBank/DDBJ databases">
        <title>Dyadobacter sp. nov 'subterranea' isolated from contaminted grondwater.</title>
        <authorList>
            <person name="Szabo I."/>
            <person name="Al-Omari J."/>
            <person name="Szerdahelyi S.G."/>
            <person name="Rado J."/>
        </authorList>
    </citation>
    <scope>NUCLEOTIDE SEQUENCE [LARGE SCALE GENOMIC DNA]</scope>
    <source>
        <strain evidence="2">UP-52</strain>
    </source>
</reference>
<comment type="caution">
    <text evidence="1">The sequence shown here is derived from an EMBL/GenBank/DDBJ whole genome shotgun (WGS) entry which is preliminary data.</text>
</comment>
<dbReference type="PANTHER" id="PTHR43459:SF1">
    <property type="entry name" value="EG:BACN32G11.4 PROTEIN"/>
    <property type="match status" value="1"/>
</dbReference>
<dbReference type="CDD" id="cd06558">
    <property type="entry name" value="crotonase-like"/>
    <property type="match status" value="1"/>
</dbReference>
<dbReference type="EMBL" id="JACYGY010000001">
    <property type="protein sequence ID" value="MBE9461921.1"/>
    <property type="molecule type" value="Genomic_DNA"/>
</dbReference>
<protein>
    <submittedName>
        <fullName evidence="1">Enoyl-CoA hydratase/isomerase family protein</fullName>
    </submittedName>
</protein>
<gene>
    <name evidence="1" type="ORF">IEE83_08500</name>
</gene>
<name>A0ABR9W8W5_9BACT</name>